<organism evidence="8 9">
    <name type="scientific">Bdellovibrio bacteriovorus</name>
    <dbReference type="NCBI Taxonomy" id="959"/>
    <lineage>
        <taxon>Bacteria</taxon>
        <taxon>Pseudomonadati</taxon>
        <taxon>Bdellovibrionota</taxon>
        <taxon>Bdellovibrionia</taxon>
        <taxon>Bdellovibrionales</taxon>
        <taxon>Pseudobdellovibrionaceae</taxon>
        <taxon>Bdellovibrio</taxon>
    </lineage>
</organism>
<dbReference type="GO" id="GO:0022904">
    <property type="term" value="P:respiratory electron transport chain"/>
    <property type="evidence" value="ECO:0007669"/>
    <property type="project" value="InterPro"/>
</dbReference>
<dbReference type="EMBL" id="LUKF01000014">
    <property type="protein sequence ID" value="KYG63526.1"/>
    <property type="molecule type" value="Genomic_DNA"/>
</dbReference>
<dbReference type="PANTHER" id="PTHR30485:SF2">
    <property type="entry name" value="BLL0597 PROTEIN"/>
    <property type="match status" value="1"/>
</dbReference>
<dbReference type="AlphaFoldDB" id="A0A150WIR7"/>
<dbReference type="Gene3D" id="1.20.950.20">
    <property type="entry name" value="Transmembrane di-heme cytochromes, Chain C"/>
    <property type="match status" value="1"/>
</dbReference>
<evidence type="ECO:0000256" key="3">
    <source>
        <dbReference type="ARBA" id="ARBA00022692"/>
    </source>
</evidence>
<keyword evidence="3 6" id="KW-0812">Transmembrane</keyword>
<feature type="transmembrane region" description="Helical" evidence="6">
    <location>
        <begin position="9"/>
        <end position="30"/>
    </location>
</feature>
<comment type="subcellular location">
    <subcellularLocation>
        <location evidence="1">Cell membrane</location>
        <topology evidence="1">Multi-pass membrane protein</topology>
    </subcellularLocation>
</comment>
<keyword evidence="5 6" id="KW-0472">Membrane</keyword>
<proteinExistence type="predicted"/>
<dbReference type="InterPro" id="IPR051542">
    <property type="entry name" value="Hydrogenase_cytochrome"/>
</dbReference>
<feature type="transmembrane region" description="Helical" evidence="6">
    <location>
        <begin position="96"/>
        <end position="116"/>
    </location>
</feature>
<evidence type="ECO:0000256" key="1">
    <source>
        <dbReference type="ARBA" id="ARBA00004651"/>
    </source>
</evidence>
<protein>
    <recommendedName>
        <fullName evidence="7">Cytochrome b561 bacterial/Ni-hydrogenase domain-containing protein</fullName>
    </recommendedName>
</protein>
<dbReference type="GO" id="GO:0005886">
    <property type="term" value="C:plasma membrane"/>
    <property type="evidence" value="ECO:0007669"/>
    <property type="project" value="UniProtKB-SubCell"/>
</dbReference>
<dbReference type="GO" id="GO:0020037">
    <property type="term" value="F:heme binding"/>
    <property type="evidence" value="ECO:0007669"/>
    <property type="project" value="TreeGrafter"/>
</dbReference>
<keyword evidence="2" id="KW-1003">Cell membrane</keyword>
<reference evidence="8 9" key="1">
    <citation type="submission" date="2016-03" db="EMBL/GenBank/DDBJ databases">
        <authorList>
            <person name="Ploux O."/>
        </authorList>
    </citation>
    <scope>NUCLEOTIDE SEQUENCE [LARGE SCALE GENOMIC DNA]</scope>
    <source>
        <strain evidence="8 9">BER2</strain>
    </source>
</reference>
<dbReference type="GO" id="GO:0009055">
    <property type="term" value="F:electron transfer activity"/>
    <property type="evidence" value="ECO:0007669"/>
    <property type="project" value="InterPro"/>
</dbReference>
<evidence type="ECO:0000313" key="8">
    <source>
        <dbReference type="EMBL" id="KYG63526.1"/>
    </source>
</evidence>
<dbReference type="SUPFAM" id="SSF81342">
    <property type="entry name" value="Transmembrane di-heme cytochromes"/>
    <property type="match status" value="1"/>
</dbReference>
<gene>
    <name evidence="8" type="ORF">AZI85_04835</name>
</gene>
<evidence type="ECO:0000256" key="4">
    <source>
        <dbReference type="ARBA" id="ARBA00022989"/>
    </source>
</evidence>
<dbReference type="InterPro" id="IPR016174">
    <property type="entry name" value="Di-haem_cyt_TM"/>
</dbReference>
<keyword evidence="4 6" id="KW-1133">Transmembrane helix</keyword>
<dbReference type="Pfam" id="PF01292">
    <property type="entry name" value="Ni_hydr_CYTB"/>
    <property type="match status" value="1"/>
</dbReference>
<dbReference type="InterPro" id="IPR011577">
    <property type="entry name" value="Cyt_b561_bac/Ni-Hgenase"/>
</dbReference>
<dbReference type="Proteomes" id="UP000075391">
    <property type="component" value="Unassembled WGS sequence"/>
</dbReference>
<evidence type="ECO:0000256" key="5">
    <source>
        <dbReference type="ARBA" id="ARBA00023136"/>
    </source>
</evidence>
<comment type="caution">
    <text evidence="8">The sequence shown here is derived from an EMBL/GenBank/DDBJ whole genome shotgun (WGS) entry which is preliminary data.</text>
</comment>
<evidence type="ECO:0000256" key="2">
    <source>
        <dbReference type="ARBA" id="ARBA00022475"/>
    </source>
</evidence>
<dbReference type="PANTHER" id="PTHR30485">
    <property type="entry name" value="NI/FE-HYDROGENASE 1 B-TYPE CYTOCHROME SUBUNIT"/>
    <property type="match status" value="1"/>
</dbReference>
<name>A0A150WIR7_BDEBC</name>
<sequence>MNAVEKRIYVWDPFIRVFHWTLVLCIFLNYFITEEGDTVHEVIGYIAAGFVVARIIWGFIGGPNAQFRNWFASPVTVFKYLRHYKNRKAYVTHNPIAGWMMVFLLACVIGLGVTGYMMGTDTYFGEEWVEELHHNIGNVMMGGVAIHVLGVLLASYHEKQNLVAGMIHGYKNQKD</sequence>
<evidence type="ECO:0000259" key="7">
    <source>
        <dbReference type="Pfam" id="PF01292"/>
    </source>
</evidence>
<evidence type="ECO:0000256" key="6">
    <source>
        <dbReference type="SAM" id="Phobius"/>
    </source>
</evidence>
<feature type="transmembrane region" description="Helical" evidence="6">
    <location>
        <begin position="42"/>
        <end position="60"/>
    </location>
</feature>
<accession>A0A150WIR7</accession>
<evidence type="ECO:0000313" key="9">
    <source>
        <dbReference type="Proteomes" id="UP000075391"/>
    </source>
</evidence>
<feature type="transmembrane region" description="Helical" evidence="6">
    <location>
        <begin position="136"/>
        <end position="156"/>
    </location>
</feature>
<feature type="domain" description="Cytochrome b561 bacterial/Ni-hydrogenase" evidence="7">
    <location>
        <begin position="10"/>
        <end position="169"/>
    </location>
</feature>